<gene>
    <name evidence="1" type="ORF">GCM10011328_05860</name>
</gene>
<evidence type="ECO:0000313" key="2">
    <source>
        <dbReference type="Proteomes" id="UP000627464"/>
    </source>
</evidence>
<proteinExistence type="predicted"/>
<protein>
    <recommendedName>
        <fullName evidence="3">Rz1 lytic protein</fullName>
    </recommendedName>
</protein>
<evidence type="ECO:0008006" key="3">
    <source>
        <dbReference type="Google" id="ProtNLM"/>
    </source>
</evidence>
<accession>A0ABQ1FYC3</accession>
<sequence>MQIPPTPLPANLLGDYPVPVIPDPLLWGQCLTINSQMMTTIEKVNRDKADIRKAEEARQK</sequence>
<comment type="caution">
    <text evidence="1">The sequence shown here is derived from an EMBL/GenBank/DDBJ whole genome shotgun (WGS) entry which is preliminary data.</text>
</comment>
<reference evidence="2" key="1">
    <citation type="journal article" date="2019" name="Int. J. Syst. Evol. Microbiol.">
        <title>The Global Catalogue of Microorganisms (GCM) 10K type strain sequencing project: providing services to taxonomists for standard genome sequencing and annotation.</title>
        <authorList>
            <consortium name="The Broad Institute Genomics Platform"/>
            <consortium name="The Broad Institute Genome Sequencing Center for Infectious Disease"/>
            <person name="Wu L."/>
            <person name="Ma J."/>
        </authorList>
    </citation>
    <scope>NUCLEOTIDE SEQUENCE [LARGE SCALE GENOMIC DNA]</scope>
    <source>
        <strain evidence="2">CGMCC 1.12806</strain>
    </source>
</reference>
<dbReference type="Proteomes" id="UP000627464">
    <property type="component" value="Unassembled WGS sequence"/>
</dbReference>
<dbReference type="EMBL" id="BMFZ01000001">
    <property type="protein sequence ID" value="GGA33849.1"/>
    <property type="molecule type" value="Genomic_DNA"/>
</dbReference>
<keyword evidence="2" id="KW-1185">Reference proteome</keyword>
<name>A0ABQ1FYC3_9GAMM</name>
<organism evidence="1 2">
    <name type="scientific">Hafnia psychrotolerans</name>
    <dbReference type="NCBI Taxonomy" id="1477018"/>
    <lineage>
        <taxon>Bacteria</taxon>
        <taxon>Pseudomonadati</taxon>
        <taxon>Pseudomonadota</taxon>
        <taxon>Gammaproteobacteria</taxon>
        <taxon>Enterobacterales</taxon>
        <taxon>Hafniaceae</taxon>
        <taxon>Hafnia</taxon>
    </lineage>
</organism>
<evidence type="ECO:0000313" key="1">
    <source>
        <dbReference type="EMBL" id="GGA33849.1"/>
    </source>
</evidence>